<keyword evidence="1" id="KW-1133">Transmembrane helix</keyword>
<dbReference type="EMBL" id="MEZY01000010">
    <property type="protein sequence ID" value="OGD65532.1"/>
    <property type="molecule type" value="Genomic_DNA"/>
</dbReference>
<dbReference type="Pfam" id="PF12679">
    <property type="entry name" value="ABC2_membrane_2"/>
    <property type="match status" value="1"/>
</dbReference>
<dbReference type="PANTHER" id="PTHR43471">
    <property type="entry name" value="ABC TRANSPORTER PERMEASE"/>
    <property type="match status" value="1"/>
</dbReference>
<feature type="transmembrane region" description="Helical" evidence="1">
    <location>
        <begin position="226"/>
        <end position="246"/>
    </location>
</feature>
<feature type="transmembrane region" description="Helical" evidence="1">
    <location>
        <begin position="53"/>
        <end position="75"/>
    </location>
</feature>
<dbReference type="AlphaFoldDB" id="A0A1F5EDP7"/>
<organism evidence="2 3">
    <name type="scientific">Candidatus Berkelbacteria bacterium RIFOXYA2_FULL_43_10</name>
    <dbReference type="NCBI Taxonomy" id="1797472"/>
    <lineage>
        <taxon>Bacteria</taxon>
        <taxon>Candidatus Berkelbacteria</taxon>
    </lineage>
</organism>
<feature type="transmembrane region" description="Helical" evidence="1">
    <location>
        <begin position="96"/>
        <end position="122"/>
    </location>
</feature>
<dbReference type="Proteomes" id="UP000178583">
    <property type="component" value="Unassembled WGS sequence"/>
</dbReference>
<keyword evidence="1" id="KW-0812">Transmembrane</keyword>
<proteinExistence type="predicted"/>
<evidence type="ECO:0008006" key="4">
    <source>
        <dbReference type="Google" id="ProtNLM"/>
    </source>
</evidence>
<evidence type="ECO:0000313" key="3">
    <source>
        <dbReference type="Proteomes" id="UP000178583"/>
    </source>
</evidence>
<name>A0A1F5EDP7_9BACT</name>
<dbReference type="GO" id="GO:0140359">
    <property type="term" value="F:ABC-type transporter activity"/>
    <property type="evidence" value="ECO:0007669"/>
    <property type="project" value="InterPro"/>
</dbReference>
<evidence type="ECO:0000256" key="1">
    <source>
        <dbReference type="SAM" id="Phobius"/>
    </source>
</evidence>
<evidence type="ECO:0000313" key="2">
    <source>
        <dbReference type="EMBL" id="OGD65532.1"/>
    </source>
</evidence>
<sequence length="253" mass="28406">MRNIFVVAQNTFKEAIRDKILYVILGFAALFILSTIFFGSISLGEDIKVIKDFGLAGIYLFSLLVTIFVGASLIYKEIEKRTLYVVLSKPISHAEFIIGKFIGLYLSVFISTVLMTLVYLVVVAAKGGGFDAPALIAILLQFFEIAIFVALMILFSTFSTPIASTVYAILILYIGHSLDLILKYAQKHENLSLYFVKTIYYILPNLEKFNVRNLVVHHIYPSGASVGYSFLYAVLYSTILLILATWKLKHEDL</sequence>
<dbReference type="STRING" id="1797472.A2215_02680"/>
<comment type="caution">
    <text evidence="2">The sequence shown here is derived from an EMBL/GenBank/DDBJ whole genome shotgun (WGS) entry which is preliminary data.</text>
</comment>
<keyword evidence="1" id="KW-0472">Membrane</keyword>
<gene>
    <name evidence="2" type="ORF">A2215_02680</name>
</gene>
<dbReference type="GO" id="GO:0005886">
    <property type="term" value="C:plasma membrane"/>
    <property type="evidence" value="ECO:0007669"/>
    <property type="project" value="UniProtKB-SubCell"/>
</dbReference>
<accession>A0A1F5EDP7</accession>
<dbReference type="PANTHER" id="PTHR43471:SF10">
    <property type="entry name" value="SLL1107 PROTEIN"/>
    <property type="match status" value="1"/>
</dbReference>
<protein>
    <recommendedName>
        <fullName evidence="4">ABC transporter permease</fullName>
    </recommendedName>
</protein>
<reference evidence="2 3" key="1">
    <citation type="journal article" date="2016" name="Nat. Commun.">
        <title>Thousands of microbial genomes shed light on interconnected biogeochemical processes in an aquifer system.</title>
        <authorList>
            <person name="Anantharaman K."/>
            <person name="Brown C.T."/>
            <person name="Hug L.A."/>
            <person name="Sharon I."/>
            <person name="Castelle C.J."/>
            <person name="Probst A.J."/>
            <person name="Thomas B.C."/>
            <person name="Singh A."/>
            <person name="Wilkins M.J."/>
            <person name="Karaoz U."/>
            <person name="Brodie E.L."/>
            <person name="Williams K.H."/>
            <person name="Hubbard S.S."/>
            <person name="Banfield J.F."/>
        </authorList>
    </citation>
    <scope>NUCLEOTIDE SEQUENCE [LARGE SCALE GENOMIC DNA]</scope>
</reference>
<feature type="transmembrane region" description="Helical" evidence="1">
    <location>
        <begin position="20"/>
        <end position="41"/>
    </location>
</feature>
<feature type="transmembrane region" description="Helical" evidence="1">
    <location>
        <begin position="134"/>
        <end position="154"/>
    </location>
</feature>
<feature type="transmembrane region" description="Helical" evidence="1">
    <location>
        <begin position="166"/>
        <end position="185"/>
    </location>
</feature>